<proteinExistence type="predicted"/>
<gene>
    <name evidence="2" type="ORF">N825_17895</name>
</gene>
<feature type="coiled-coil region" evidence="1">
    <location>
        <begin position="86"/>
        <end position="113"/>
    </location>
</feature>
<comment type="caution">
    <text evidence="2">The sequence shown here is derived from an EMBL/GenBank/DDBJ whole genome shotgun (WGS) entry which is preliminary data.</text>
</comment>
<organism evidence="2 3">
    <name type="scientific">Skermanella stibiiresistens SB22</name>
    <dbReference type="NCBI Taxonomy" id="1385369"/>
    <lineage>
        <taxon>Bacteria</taxon>
        <taxon>Pseudomonadati</taxon>
        <taxon>Pseudomonadota</taxon>
        <taxon>Alphaproteobacteria</taxon>
        <taxon>Rhodospirillales</taxon>
        <taxon>Azospirillaceae</taxon>
        <taxon>Skermanella</taxon>
    </lineage>
</organism>
<sequence length="192" mass="21752">MTDKFSGIYAARLQLWLQRLEHSPKAAIAKESLAGLLTDDEIRHYEHCLSELRAEKRKLAGSGPDLAGDAAAYWKLASALLKRVRSATNKETIKQINRDAERLQERFDQLSAQEQARFCKPESIKALKLYGNVLEYELPLPVMERDFRPDLVNPVNTAQREIIVIAMARLEPSKEVAALPDWKTLIRLAGND</sequence>
<keyword evidence="3" id="KW-1185">Reference proteome</keyword>
<dbReference type="RefSeq" id="WP_037458898.1">
    <property type="nucleotide sequence ID" value="NZ_AVFL01000026.1"/>
</dbReference>
<protein>
    <submittedName>
        <fullName evidence="2">Uncharacterized protein</fullName>
    </submittedName>
</protein>
<evidence type="ECO:0000313" key="2">
    <source>
        <dbReference type="EMBL" id="EWY37484.1"/>
    </source>
</evidence>
<accession>W9GUK5</accession>
<evidence type="ECO:0000256" key="1">
    <source>
        <dbReference type="SAM" id="Coils"/>
    </source>
</evidence>
<reference evidence="2 3" key="1">
    <citation type="submission" date="2013-08" db="EMBL/GenBank/DDBJ databases">
        <title>The genome sequence of Skermanella stibiiresistens.</title>
        <authorList>
            <person name="Zhu W."/>
            <person name="Wang G."/>
        </authorList>
    </citation>
    <scope>NUCLEOTIDE SEQUENCE [LARGE SCALE GENOMIC DNA]</scope>
    <source>
        <strain evidence="2 3">SB22</strain>
    </source>
</reference>
<dbReference type="Proteomes" id="UP000019486">
    <property type="component" value="Unassembled WGS sequence"/>
</dbReference>
<keyword evidence="1" id="KW-0175">Coiled coil</keyword>
<name>W9GUK5_9PROT</name>
<dbReference type="AlphaFoldDB" id="W9GUK5"/>
<evidence type="ECO:0000313" key="3">
    <source>
        <dbReference type="Proteomes" id="UP000019486"/>
    </source>
</evidence>
<dbReference type="EMBL" id="AVFL01000026">
    <property type="protein sequence ID" value="EWY37484.1"/>
    <property type="molecule type" value="Genomic_DNA"/>
</dbReference>